<proteinExistence type="predicted"/>
<evidence type="ECO:0000313" key="1">
    <source>
        <dbReference type="EMBL" id="SLN47914.1"/>
    </source>
</evidence>
<sequence>MSFPRNIFVLNTGRCGSTTLARACGHLTSHTAAHESRSHLTGPARLDYAPGHIEVDNRLAWFLGRLEQRWGDRAAYVHLTRDPEAVARSFARRRNPGILAAYRNGILLGAAWKTKELERIDLARDYVATVTANIETFLAGKSHVTAMSLESMAEDFPRFAAWIGARGDIAAGLAEIAQRHNASEA</sequence>
<dbReference type="InterPro" id="IPR027417">
    <property type="entry name" value="P-loop_NTPase"/>
</dbReference>
<reference evidence="1 2" key="1">
    <citation type="submission" date="2017-03" db="EMBL/GenBank/DDBJ databases">
        <authorList>
            <person name="Afonso C.L."/>
            <person name="Miller P.J."/>
            <person name="Scott M.A."/>
            <person name="Spackman E."/>
            <person name="Goraichik I."/>
            <person name="Dimitrov K.M."/>
            <person name="Suarez D.L."/>
            <person name="Swayne D.E."/>
        </authorList>
    </citation>
    <scope>NUCLEOTIDE SEQUENCE [LARGE SCALE GENOMIC DNA]</scope>
    <source>
        <strain evidence="1 2">CECT 7023</strain>
    </source>
</reference>
<accession>A0A1Y5SY81</accession>
<organism evidence="1 2">
    <name type="scientific">Roseisalinus antarcticus</name>
    <dbReference type="NCBI Taxonomy" id="254357"/>
    <lineage>
        <taxon>Bacteria</taxon>
        <taxon>Pseudomonadati</taxon>
        <taxon>Pseudomonadota</taxon>
        <taxon>Alphaproteobacteria</taxon>
        <taxon>Rhodobacterales</taxon>
        <taxon>Roseobacteraceae</taxon>
        <taxon>Roseisalinus</taxon>
    </lineage>
</organism>
<dbReference type="SUPFAM" id="SSF52540">
    <property type="entry name" value="P-loop containing nucleoside triphosphate hydrolases"/>
    <property type="match status" value="1"/>
</dbReference>
<dbReference type="AlphaFoldDB" id="A0A1Y5SY81"/>
<evidence type="ECO:0000313" key="2">
    <source>
        <dbReference type="Proteomes" id="UP000193900"/>
    </source>
</evidence>
<dbReference type="Proteomes" id="UP000193900">
    <property type="component" value="Unassembled WGS sequence"/>
</dbReference>
<evidence type="ECO:0008006" key="3">
    <source>
        <dbReference type="Google" id="ProtNLM"/>
    </source>
</evidence>
<name>A0A1Y5SY81_9RHOB</name>
<dbReference type="OrthoDB" id="1429303at2"/>
<keyword evidence="2" id="KW-1185">Reference proteome</keyword>
<protein>
    <recommendedName>
        <fullName evidence="3">Sulfotransferase family protein</fullName>
    </recommendedName>
</protein>
<dbReference type="EMBL" id="FWFZ01000008">
    <property type="protein sequence ID" value="SLN47914.1"/>
    <property type="molecule type" value="Genomic_DNA"/>
</dbReference>
<dbReference type="Gene3D" id="3.40.50.300">
    <property type="entry name" value="P-loop containing nucleotide triphosphate hydrolases"/>
    <property type="match status" value="1"/>
</dbReference>
<gene>
    <name evidence="1" type="ORF">ROA7023_02045</name>
</gene>
<dbReference type="RefSeq" id="WP_085878887.1">
    <property type="nucleotide sequence ID" value="NZ_FWFZ01000008.1"/>
</dbReference>